<dbReference type="Gene3D" id="3.40.50.720">
    <property type="entry name" value="NAD(P)-binding Rossmann-like Domain"/>
    <property type="match status" value="1"/>
</dbReference>
<organism evidence="4 5">
    <name type="scientific">Ilumatobacter fluminis</name>
    <dbReference type="NCBI Taxonomy" id="467091"/>
    <lineage>
        <taxon>Bacteria</taxon>
        <taxon>Bacillati</taxon>
        <taxon>Actinomycetota</taxon>
        <taxon>Acidimicrobiia</taxon>
        <taxon>Acidimicrobiales</taxon>
        <taxon>Ilumatobacteraceae</taxon>
        <taxon>Ilumatobacter</taxon>
    </lineage>
</organism>
<protein>
    <submittedName>
        <fullName evidence="4">Putative dehydrogenase</fullName>
    </submittedName>
</protein>
<dbReference type="InterPro" id="IPR055170">
    <property type="entry name" value="GFO_IDH_MocA-like_dom"/>
</dbReference>
<proteinExistence type="predicted"/>
<dbReference type="OrthoDB" id="9792085at2"/>
<keyword evidence="1" id="KW-0560">Oxidoreductase</keyword>
<dbReference type="EMBL" id="SOAU01000001">
    <property type="protein sequence ID" value="TDT18131.1"/>
    <property type="molecule type" value="Genomic_DNA"/>
</dbReference>
<name>A0A4R7I3H7_9ACTN</name>
<dbReference type="Gene3D" id="3.30.360.10">
    <property type="entry name" value="Dihydrodipicolinate Reductase, domain 2"/>
    <property type="match status" value="1"/>
</dbReference>
<reference evidence="4 5" key="1">
    <citation type="submission" date="2019-03" db="EMBL/GenBank/DDBJ databases">
        <title>Sequencing the genomes of 1000 actinobacteria strains.</title>
        <authorList>
            <person name="Klenk H.-P."/>
        </authorList>
    </citation>
    <scope>NUCLEOTIDE SEQUENCE [LARGE SCALE GENOMIC DNA]</scope>
    <source>
        <strain evidence="4 5">DSM 18936</strain>
    </source>
</reference>
<dbReference type="InterPro" id="IPR050463">
    <property type="entry name" value="Gfo/Idh/MocA_oxidrdct_glycsds"/>
</dbReference>
<feature type="domain" description="Gfo/Idh/MocA-like oxidoreductase N-terminal" evidence="2">
    <location>
        <begin position="5"/>
        <end position="129"/>
    </location>
</feature>
<feature type="domain" description="GFO/IDH/MocA-like oxidoreductase" evidence="3">
    <location>
        <begin position="141"/>
        <end position="289"/>
    </location>
</feature>
<dbReference type="PANTHER" id="PTHR43818:SF11">
    <property type="entry name" value="BCDNA.GH03377"/>
    <property type="match status" value="1"/>
</dbReference>
<evidence type="ECO:0000259" key="2">
    <source>
        <dbReference type="Pfam" id="PF01408"/>
    </source>
</evidence>
<sequence length="392" mass="42004">MTDQLNIALIGSKFMGRAHSNAWLNVGRFFDVARNPVMHTVAGRNEVELREFAERWGWANTTTDWRTAVADADVDLIDIATPNHVHAEQAIAALEAGKHVVCEKPLAGTLADAEAMVAAAAASSAKTFVWYNYRRVPAVALAHRIVASGGLGRIYHARACYLQSWGGPDTPLVWRFQGDIAGSGAHGDLNAHIIDAVRFVTGEEIVSVDGAIEHTFITERALAESTGGEIAGAGAGSGAATGTSTVDDAVMFLGRLSGGGLASFEASRLATGYHNANRFEIHGERGALRFDFERMNELGFYDNEDGATAGWRTIDVTRGGDGHPYADAWWPDSHGLGYEHGFVNQAADIVAMLAGKEPLVPMPDFADALNTQRVLDAAIVSAREHRPVDLSR</sequence>
<dbReference type="InterPro" id="IPR000683">
    <property type="entry name" value="Gfo/Idh/MocA-like_OxRdtase_N"/>
</dbReference>
<dbReference type="AlphaFoldDB" id="A0A4R7I3H7"/>
<comment type="caution">
    <text evidence="4">The sequence shown here is derived from an EMBL/GenBank/DDBJ whole genome shotgun (WGS) entry which is preliminary data.</text>
</comment>
<dbReference type="SUPFAM" id="SSF51735">
    <property type="entry name" value="NAD(P)-binding Rossmann-fold domains"/>
    <property type="match status" value="1"/>
</dbReference>
<dbReference type="Pfam" id="PF22725">
    <property type="entry name" value="GFO_IDH_MocA_C3"/>
    <property type="match status" value="1"/>
</dbReference>
<dbReference type="GO" id="GO:0000166">
    <property type="term" value="F:nucleotide binding"/>
    <property type="evidence" value="ECO:0007669"/>
    <property type="project" value="InterPro"/>
</dbReference>
<keyword evidence="5" id="KW-1185">Reference proteome</keyword>
<evidence type="ECO:0000256" key="1">
    <source>
        <dbReference type="ARBA" id="ARBA00023002"/>
    </source>
</evidence>
<dbReference type="PANTHER" id="PTHR43818">
    <property type="entry name" value="BCDNA.GH03377"/>
    <property type="match status" value="1"/>
</dbReference>
<accession>A0A4R7I3H7</accession>
<dbReference type="GO" id="GO:0016491">
    <property type="term" value="F:oxidoreductase activity"/>
    <property type="evidence" value="ECO:0007669"/>
    <property type="project" value="UniProtKB-KW"/>
</dbReference>
<dbReference type="RefSeq" id="WP_133870367.1">
    <property type="nucleotide sequence ID" value="NZ_SOAU01000001.1"/>
</dbReference>
<gene>
    <name evidence="4" type="ORF">BDK89_3747</name>
</gene>
<evidence type="ECO:0000313" key="4">
    <source>
        <dbReference type="EMBL" id="TDT18131.1"/>
    </source>
</evidence>
<dbReference type="Pfam" id="PF01408">
    <property type="entry name" value="GFO_IDH_MocA"/>
    <property type="match status" value="1"/>
</dbReference>
<evidence type="ECO:0000259" key="3">
    <source>
        <dbReference type="Pfam" id="PF22725"/>
    </source>
</evidence>
<dbReference type="SUPFAM" id="SSF55347">
    <property type="entry name" value="Glyceraldehyde-3-phosphate dehydrogenase-like, C-terminal domain"/>
    <property type="match status" value="1"/>
</dbReference>
<evidence type="ECO:0000313" key="5">
    <source>
        <dbReference type="Proteomes" id="UP000294558"/>
    </source>
</evidence>
<dbReference type="Proteomes" id="UP000294558">
    <property type="component" value="Unassembled WGS sequence"/>
</dbReference>
<dbReference type="InterPro" id="IPR036291">
    <property type="entry name" value="NAD(P)-bd_dom_sf"/>
</dbReference>